<keyword evidence="1" id="KW-0805">Transcription regulation</keyword>
<dbReference type="EMBL" id="JACHJT010000002">
    <property type="protein sequence ID" value="MBB4935589.1"/>
    <property type="molecule type" value="Genomic_DNA"/>
</dbReference>
<accession>A0A7W7RP41</accession>
<dbReference type="PANTHER" id="PTHR46796:SF15">
    <property type="entry name" value="BLL1074 PROTEIN"/>
    <property type="match status" value="1"/>
</dbReference>
<reference evidence="5 6" key="1">
    <citation type="submission" date="2020-08" db="EMBL/GenBank/DDBJ databases">
        <title>Sequencing the genomes of 1000 actinobacteria strains.</title>
        <authorList>
            <person name="Klenk H.-P."/>
        </authorList>
    </citation>
    <scope>NUCLEOTIDE SEQUENCE [LARGE SCALE GENOMIC DNA]</scope>
    <source>
        <strain evidence="5 6">DSM 102030</strain>
    </source>
</reference>
<dbReference type="Gene3D" id="1.10.10.60">
    <property type="entry name" value="Homeodomain-like"/>
    <property type="match status" value="1"/>
</dbReference>
<dbReference type="InterPro" id="IPR018062">
    <property type="entry name" value="HTH_AraC-typ_CS"/>
</dbReference>
<dbReference type="PROSITE" id="PS01124">
    <property type="entry name" value="HTH_ARAC_FAMILY_2"/>
    <property type="match status" value="1"/>
</dbReference>
<evidence type="ECO:0000256" key="2">
    <source>
        <dbReference type="ARBA" id="ARBA00023125"/>
    </source>
</evidence>
<protein>
    <submittedName>
        <fullName evidence="5">AraC-like DNA-binding protein</fullName>
    </submittedName>
</protein>
<proteinExistence type="predicted"/>
<dbReference type="PANTHER" id="PTHR46796">
    <property type="entry name" value="HTH-TYPE TRANSCRIPTIONAL ACTIVATOR RHAS-RELATED"/>
    <property type="match status" value="1"/>
</dbReference>
<dbReference type="InterPro" id="IPR018060">
    <property type="entry name" value="HTH_AraC"/>
</dbReference>
<dbReference type="SMART" id="SM00342">
    <property type="entry name" value="HTH_ARAC"/>
    <property type="match status" value="1"/>
</dbReference>
<dbReference type="GO" id="GO:0003700">
    <property type="term" value="F:DNA-binding transcription factor activity"/>
    <property type="evidence" value="ECO:0007669"/>
    <property type="project" value="InterPro"/>
</dbReference>
<name>A0A7W7RP41_9ACTN</name>
<keyword evidence="6" id="KW-1185">Reference proteome</keyword>
<dbReference type="InterPro" id="IPR050204">
    <property type="entry name" value="AraC_XylS_family_regulators"/>
</dbReference>
<feature type="domain" description="HTH araC/xylS-type" evidence="4">
    <location>
        <begin position="142"/>
        <end position="229"/>
    </location>
</feature>
<keyword evidence="2 5" id="KW-0238">DNA-binding</keyword>
<evidence type="ECO:0000313" key="6">
    <source>
        <dbReference type="Proteomes" id="UP000523007"/>
    </source>
</evidence>
<keyword evidence="3" id="KW-0804">Transcription</keyword>
<evidence type="ECO:0000313" key="5">
    <source>
        <dbReference type="EMBL" id="MBB4935589.1"/>
    </source>
</evidence>
<comment type="caution">
    <text evidence="5">The sequence shown here is derived from an EMBL/GenBank/DDBJ whole genome shotgun (WGS) entry which is preliminary data.</text>
</comment>
<dbReference type="Pfam" id="PF20240">
    <property type="entry name" value="DUF6597"/>
    <property type="match status" value="1"/>
</dbReference>
<dbReference type="Pfam" id="PF12833">
    <property type="entry name" value="HTH_18"/>
    <property type="match status" value="1"/>
</dbReference>
<evidence type="ECO:0000259" key="4">
    <source>
        <dbReference type="PROSITE" id="PS01124"/>
    </source>
</evidence>
<dbReference type="Proteomes" id="UP000523007">
    <property type="component" value="Unassembled WGS sequence"/>
</dbReference>
<dbReference type="AlphaFoldDB" id="A0A7W7RP41"/>
<gene>
    <name evidence="5" type="ORF">F4561_006483</name>
</gene>
<dbReference type="InterPro" id="IPR046532">
    <property type="entry name" value="DUF6597"/>
</dbReference>
<dbReference type="GO" id="GO:0043565">
    <property type="term" value="F:sequence-specific DNA binding"/>
    <property type="evidence" value="ECO:0007669"/>
    <property type="project" value="InterPro"/>
</dbReference>
<organism evidence="5 6">
    <name type="scientific">Lipingzhangella halophila</name>
    <dbReference type="NCBI Taxonomy" id="1783352"/>
    <lineage>
        <taxon>Bacteria</taxon>
        <taxon>Bacillati</taxon>
        <taxon>Actinomycetota</taxon>
        <taxon>Actinomycetes</taxon>
        <taxon>Streptosporangiales</taxon>
        <taxon>Nocardiopsidaceae</taxon>
        <taxon>Lipingzhangella</taxon>
    </lineage>
</organism>
<dbReference type="RefSeq" id="WP_184585279.1">
    <property type="nucleotide sequence ID" value="NZ_JACHJT010000002.1"/>
</dbReference>
<dbReference type="PROSITE" id="PS00041">
    <property type="entry name" value="HTH_ARAC_FAMILY_1"/>
    <property type="match status" value="1"/>
</dbReference>
<evidence type="ECO:0000256" key="1">
    <source>
        <dbReference type="ARBA" id="ARBA00023015"/>
    </source>
</evidence>
<sequence length="229" mass="24518">MYQERASHVVSAVVWHGTATSPAEMGHRVLPDGCMDLLWADGTLWVAGPDTVGYVAPWPEGTRFSGVRFSPGTAPLLLGVAAHEVRDRVLPLADIVPAAHARRLTEFVGQARHRESALEEIAAGWAARADPPDPRIQEVVRLARAGMPVTAMADTVGVGERRLHRWCRAAFGYGPKTLARILRMNRALTMARGGTPLAAVAAAAGYADQAHLGRDFRALADAPPSALIQ</sequence>
<evidence type="ECO:0000256" key="3">
    <source>
        <dbReference type="ARBA" id="ARBA00023163"/>
    </source>
</evidence>